<dbReference type="AlphaFoldDB" id="A0A0L8H8K9"/>
<reference evidence="1" key="1">
    <citation type="submission" date="2015-07" db="EMBL/GenBank/DDBJ databases">
        <title>MeaNS - Measles Nucleotide Surveillance Program.</title>
        <authorList>
            <person name="Tran T."/>
            <person name="Druce J."/>
        </authorList>
    </citation>
    <scope>NUCLEOTIDE SEQUENCE</scope>
    <source>
        <strain evidence="1">UCB-OBI-ISO-001</strain>
        <tissue evidence="1">Gonad</tissue>
    </source>
</reference>
<gene>
    <name evidence="1" type="ORF">OCBIM_22020025mg</name>
</gene>
<sequence length="83" mass="10098">MIAVAERTIFNIHASLSSSMRRRKKKKRRNSSNRRILLNTGEKGWWWWFLRENIYNIIRTDPESEKRCLATISKKEERKIILH</sequence>
<dbReference type="EMBL" id="KQ418843">
    <property type="protein sequence ID" value="KOF85618.1"/>
    <property type="molecule type" value="Genomic_DNA"/>
</dbReference>
<proteinExistence type="predicted"/>
<organism evidence="1">
    <name type="scientific">Octopus bimaculoides</name>
    <name type="common">California two-spotted octopus</name>
    <dbReference type="NCBI Taxonomy" id="37653"/>
    <lineage>
        <taxon>Eukaryota</taxon>
        <taxon>Metazoa</taxon>
        <taxon>Spiralia</taxon>
        <taxon>Lophotrochozoa</taxon>
        <taxon>Mollusca</taxon>
        <taxon>Cephalopoda</taxon>
        <taxon>Coleoidea</taxon>
        <taxon>Octopodiformes</taxon>
        <taxon>Octopoda</taxon>
        <taxon>Incirrata</taxon>
        <taxon>Octopodidae</taxon>
        <taxon>Octopus</taxon>
    </lineage>
</organism>
<name>A0A0L8H8K9_OCTBM</name>
<protein>
    <submittedName>
        <fullName evidence="1">Uncharacterized protein</fullName>
    </submittedName>
</protein>
<evidence type="ECO:0000313" key="1">
    <source>
        <dbReference type="EMBL" id="KOF85618.1"/>
    </source>
</evidence>
<accession>A0A0L8H8K9</accession>